<keyword evidence="10" id="KW-1185">Reference proteome</keyword>
<dbReference type="Gene3D" id="2.110.10.10">
    <property type="entry name" value="Hemopexin-like domain"/>
    <property type="match status" value="1"/>
</dbReference>
<keyword evidence="2 5" id="KW-0479">Metal-binding</keyword>
<dbReference type="InterPro" id="IPR001818">
    <property type="entry name" value="Pept_M10_metallopeptidase"/>
</dbReference>
<name>A0AAD5MH85_PARTN</name>
<evidence type="ECO:0000313" key="10">
    <source>
        <dbReference type="Proteomes" id="UP001196413"/>
    </source>
</evidence>
<protein>
    <recommendedName>
        <fullName evidence="8">Peptidase M10 metallopeptidase domain-containing protein</fullName>
    </recommendedName>
</protein>
<feature type="domain" description="Peptidase M10 metallopeptidase" evidence="8">
    <location>
        <begin position="125"/>
        <end position="182"/>
    </location>
</feature>
<dbReference type="Pfam" id="PF00413">
    <property type="entry name" value="Peptidase_M10"/>
    <property type="match status" value="1"/>
</dbReference>
<dbReference type="GO" id="GO:0030574">
    <property type="term" value="P:collagen catabolic process"/>
    <property type="evidence" value="ECO:0007669"/>
    <property type="project" value="TreeGrafter"/>
</dbReference>
<dbReference type="GO" id="GO:0006508">
    <property type="term" value="P:proteolysis"/>
    <property type="evidence" value="ECO:0007669"/>
    <property type="project" value="UniProtKB-KW"/>
</dbReference>
<evidence type="ECO:0000256" key="2">
    <source>
        <dbReference type="ARBA" id="ARBA00022723"/>
    </source>
</evidence>
<dbReference type="AlphaFoldDB" id="A0AAD5MH85"/>
<evidence type="ECO:0000313" key="9">
    <source>
        <dbReference type="EMBL" id="KAJ1358010.1"/>
    </source>
</evidence>
<dbReference type="Gene3D" id="3.40.390.10">
    <property type="entry name" value="Collagenase (Catalytic Domain)"/>
    <property type="match status" value="1"/>
</dbReference>
<evidence type="ECO:0000256" key="1">
    <source>
        <dbReference type="ARBA" id="ARBA00022670"/>
    </source>
</evidence>
<reference evidence="9" key="1">
    <citation type="submission" date="2021-06" db="EMBL/GenBank/DDBJ databases">
        <title>Parelaphostrongylus tenuis whole genome reference sequence.</title>
        <authorList>
            <person name="Garwood T.J."/>
            <person name="Larsen P.A."/>
            <person name="Fountain-Jones N.M."/>
            <person name="Garbe J.R."/>
            <person name="Macchietto M.G."/>
            <person name="Kania S.A."/>
            <person name="Gerhold R.W."/>
            <person name="Richards J.E."/>
            <person name="Wolf T.M."/>
        </authorList>
    </citation>
    <scope>NUCLEOTIDE SEQUENCE</scope>
    <source>
        <strain evidence="9">MNPRO001-30</strain>
        <tissue evidence="9">Meninges</tissue>
    </source>
</reference>
<keyword evidence="6" id="KW-0106">Calcium</keyword>
<evidence type="ECO:0000256" key="4">
    <source>
        <dbReference type="ARBA" id="ARBA00022833"/>
    </source>
</evidence>
<dbReference type="GO" id="GO:0008270">
    <property type="term" value="F:zinc ion binding"/>
    <property type="evidence" value="ECO:0007669"/>
    <property type="project" value="InterPro"/>
</dbReference>
<proteinExistence type="predicted"/>
<gene>
    <name evidence="9" type="ORF">KIN20_016311</name>
</gene>
<dbReference type="Proteomes" id="UP001196413">
    <property type="component" value="Unassembled WGS sequence"/>
</dbReference>
<evidence type="ECO:0000256" key="5">
    <source>
        <dbReference type="PIRSR" id="PIRSR001191-2"/>
    </source>
</evidence>
<dbReference type="SUPFAM" id="SSF47090">
    <property type="entry name" value="PGBD-like"/>
    <property type="match status" value="1"/>
</dbReference>
<dbReference type="InterPro" id="IPR036375">
    <property type="entry name" value="Hemopexin-like_dom_sf"/>
</dbReference>
<keyword evidence="7" id="KW-0732">Signal</keyword>
<keyword evidence="3" id="KW-0378">Hydrolase</keyword>
<organism evidence="9 10">
    <name type="scientific">Parelaphostrongylus tenuis</name>
    <name type="common">Meningeal worm</name>
    <dbReference type="NCBI Taxonomy" id="148309"/>
    <lineage>
        <taxon>Eukaryota</taxon>
        <taxon>Metazoa</taxon>
        <taxon>Ecdysozoa</taxon>
        <taxon>Nematoda</taxon>
        <taxon>Chromadorea</taxon>
        <taxon>Rhabditida</taxon>
        <taxon>Rhabditina</taxon>
        <taxon>Rhabditomorpha</taxon>
        <taxon>Strongyloidea</taxon>
        <taxon>Metastrongylidae</taxon>
        <taxon>Parelaphostrongylus</taxon>
    </lineage>
</organism>
<comment type="cofactor">
    <cofactor evidence="6">
        <name>Zn(2+)</name>
        <dbReference type="ChEBI" id="CHEBI:29105"/>
    </cofactor>
    <text evidence="6">Binds 2 Zn(2+) ions per subunit.</text>
</comment>
<dbReference type="InterPro" id="IPR024079">
    <property type="entry name" value="MetalloPept_cat_dom_sf"/>
</dbReference>
<dbReference type="EMBL" id="JAHQIW010003283">
    <property type="protein sequence ID" value="KAJ1358010.1"/>
    <property type="molecule type" value="Genomic_DNA"/>
</dbReference>
<feature type="binding site" evidence="6">
    <location>
        <position position="175"/>
    </location>
    <ligand>
        <name>Ca(2+)</name>
        <dbReference type="ChEBI" id="CHEBI:29108"/>
        <label>2</label>
    </ligand>
</feature>
<dbReference type="PANTHER" id="PTHR10201:SF284">
    <property type="entry name" value="PEPTIDASE METALLOPEPTIDASE DOMAIN-CONTAINING PROTEIN"/>
    <property type="match status" value="1"/>
</dbReference>
<feature type="signal peptide" evidence="7">
    <location>
        <begin position="1"/>
        <end position="20"/>
    </location>
</feature>
<dbReference type="SUPFAM" id="SSF50923">
    <property type="entry name" value="Hemopexin-like domain"/>
    <property type="match status" value="1"/>
</dbReference>
<dbReference type="GO" id="GO:0004222">
    <property type="term" value="F:metalloendopeptidase activity"/>
    <property type="evidence" value="ECO:0007669"/>
    <property type="project" value="InterPro"/>
</dbReference>
<keyword evidence="1" id="KW-0645">Protease</keyword>
<comment type="cofactor">
    <cofactor evidence="6">
        <name>Ca(2+)</name>
        <dbReference type="ChEBI" id="CHEBI:29108"/>
    </cofactor>
    <text evidence="6">Can bind about 5 Ca(2+) ions per subunit.</text>
</comment>
<dbReference type="GO" id="GO:0030198">
    <property type="term" value="P:extracellular matrix organization"/>
    <property type="evidence" value="ECO:0007669"/>
    <property type="project" value="TreeGrafter"/>
</dbReference>
<feature type="binding site" description="in inhibited form" evidence="6">
    <location>
        <position position="105"/>
    </location>
    <ligand>
        <name>Zn(2+)</name>
        <dbReference type="ChEBI" id="CHEBI:29105"/>
        <label>2</label>
        <note>catalytic</note>
    </ligand>
</feature>
<evidence type="ECO:0000256" key="7">
    <source>
        <dbReference type="SAM" id="SignalP"/>
    </source>
</evidence>
<keyword evidence="4 5" id="KW-0862">Zinc</keyword>
<dbReference type="PANTHER" id="PTHR10201">
    <property type="entry name" value="MATRIX METALLOPROTEINASE"/>
    <property type="match status" value="1"/>
</dbReference>
<dbReference type="GO" id="GO:0031012">
    <property type="term" value="C:extracellular matrix"/>
    <property type="evidence" value="ECO:0007669"/>
    <property type="project" value="InterPro"/>
</dbReference>
<sequence length="479" mass="54833">MRLLSLVTMLVLILKRPCDGGPPGISGSPDNPKVKAMAEKEAKLYLATFGYMSQPKMLHADTRKSQFPSKDDLKKALLRFQDSFLLYKSGEVDIPTQSKMSEYRCGNKDMSNGEQLPDLPKSGLWRNRTLQWNITSYPLFLTKSHTREACNEAFEKWQQVAEFRFIETKNASKADIVILFDSLPNSFLRVAATSTSPLNSLIVFEQNLLWGLSQPCSKRRLQHNFYRGSIMYPMLKPALVPHGSLDIVPNVDRLSIRKLYGLRNTDEGKSAANHHISKICPEQIDSVIRVTKDEWFVFYEDKVYHIKGRKFVDRGKKIQDVFPKAPRFVNATVTSGNLVLLFVERTIYGYEYDGVTFSEAPHFPKELHERVLFYPQAAFPLTNGSVILLSGNVFATYNVLENLPSFLSDKTRYYPNLPDDLRSGVLQDSQDSSKYWMFDGKTVSDYDMQRKQVLQITLITEFFKCLLTSSYMSKHSNIL</sequence>
<evidence type="ECO:0000256" key="6">
    <source>
        <dbReference type="PIRSR" id="PIRSR621190-2"/>
    </source>
</evidence>
<comment type="caution">
    <text evidence="9">The sequence shown here is derived from an EMBL/GenBank/DDBJ whole genome shotgun (WGS) entry which is preliminary data.</text>
</comment>
<dbReference type="InterPro" id="IPR036365">
    <property type="entry name" value="PGBD-like_sf"/>
</dbReference>
<dbReference type="SUPFAM" id="SSF55486">
    <property type="entry name" value="Metalloproteases ('zincins'), catalytic domain"/>
    <property type="match status" value="1"/>
</dbReference>
<evidence type="ECO:0000256" key="3">
    <source>
        <dbReference type="ARBA" id="ARBA00022801"/>
    </source>
</evidence>
<evidence type="ECO:0000259" key="8">
    <source>
        <dbReference type="Pfam" id="PF00413"/>
    </source>
</evidence>
<feature type="chain" id="PRO_5041922612" description="Peptidase M10 metallopeptidase domain-containing protein" evidence="7">
    <location>
        <begin position="21"/>
        <end position="479"/>
    </location>
</feature>
<accession>A0AAD5MH85</accession>
<dbReference type="InterPro" id="IPR021190">
    <property type="entry name" value="Pept_M10A"/>
</dbReference>
<feature type="binding site" evidence="5">
    <location>
        <position position="223"/>
    </location>
    <ligand>
        <name>Zn(2+)</name>
        <dbReference type="ChEBI" id="CHEBI:29105"/>
        <label>2</label>
        <note>catalytic</note>
    </ligand>
</feature>
<dbReference type="PIRSF" id="PIRSF001191">
    <property type="entry name" value="Peptidase_M10A_matrix"/>
    <property type="match status" value="1"/>
</dbReference>